<proteinExistence type="predicted"/>
<evidence type="ECO:0000313" key="1">
    <source>
        <dbReference type="EMBL" id="GGD71285.1"/>
    </source>
</evidence>
<dbReference type="EMBL" id="JFHE01000016">
    <property type="protein sequence ID" value="KDR33401.1"/>
    <property type="molecule type" value="Genomic_DNA"/>
</dbReference>
<reference evidence="2 3" key="2">
    <citation type="submission" date="2014-03" db="EMBL/GenBank/DDBJ databases">
        <title>Draft Genome Sequences of Four Burkholderia Strains.</title>
        <authorList>
            <person name="Liu X.Y."/>
            <person name="Li C.X."/>
            <person name="Xu J.H."/>
        </authorList>
    </citation>
    <scope>NUCLEOTIDE SEQUENCE [LARGE SCALE GENOMIC DNA]</scope>
    <source>
        <strain evidence="2 3">R27</strain>
    </source>
</reference>
<dbReference type="Pfam" id="PF07040">
    <property type="entry name" value="DUF1326"/>
    <property type="match status" value="1"/>
</dbReference>
<dbReference type="Proteomes" id="UP000597138">
    <property type="component" value="Unassembled WGS sequence"/>
</dbReference>
<evidence type="ECO:0008006" key="5">
    <source>
        <dbReference type="Google" id="ProtNLM"/>
    </source>
</evidence>
<evidence type="ECO:0000313" key="2">
    <source>
        <dbReference type="EMBL" id="KDR33401.1"/>
    </source>
</evidence>
<dbReference type="AlphaFoldDB" id="A0A069P7Z3"/>
<protein>
    <recommendedName>
        <fullName evidence="5">DUF1326 domain-containing protein</fullName>
    </recommendedName>
</protein>
<accession>A0A069P7Z3</accession>
<keyword evidence="4" id="KW-1185">Reference proteome</keyword>
<dbReference type="OrthoDB" id="9802256at2"/>
<reference evidence="1" key="1">
    <citation type="journal article" date="2014" name="Int. J. Syst. Evol. Microbiol.">
        <title>Complete genome of a new Firmicutes species belonging to the dominant human colonic microbiota ('Ruminococcus bicirculans') reveals two chromosomes and a selective capacity to utilize plant glucans.</title>
        <authorList>
            <consortium name="NISC Comparative Sequencing Program"/>
            <person name="Wegmann U."/>
            <person name="Louis P."/>
            <person name="Goesmann A."/>
            <person name="Henrissat B."/>
            <person name="Duncan S.H."/>
            <person name="Flint H.J."/>
        </authorList>
    </citation>
    <scope>NUCLEOTIDE SEQUENCE</scope>
    <source>
        <strain evidence="1">CGMCC 1.11013</strain>
    </source>
</reference>
<dbReference type="RefSeq" id="WP_035966685.1">
    <property type="nucleotide sequence ID" value="NZ_BMEG01000004.1"/>
</dbReference>
<reference evidence="1" key="4">
    <citation type="submission" date="2024-05" db="EMBL/GenBank/DDBJ databases">
        <authorList>
            <person name="Sun Q."/>
            <person name="Zhou Y."/>
        </authorList>
    </citation>
    <scope>NUCLEOTIDE SEQUENCE</scope>
    <source>
        <strain evidence="1">CGMCC 1.11013</strain>
    </source>
</reference>
<dbReference type="Proteomes" id="UP000027439">
    <property type="component" value="Unassembled WGS sequence"/>
</dbReference>
<dbReference type="eggNOG" id="COG5588">
    <property type="taxonomic scope" value="Bacteria"/>
</dbReference>
<sequence length="200" mass="21411">MSYQLEGSILEVCECKVLCPCWIGEDPDNGICRSALAYHYEKGVIDGVDVSGVTVAFAAFIPGNVLSGNWRVAMFVDDKATDAQFDALLSVHRGERGGPLAELVKLIGEVVAVERAPIEFTVQDGKGRLTVGQTIDAEMEPYRGPTGEPTKLVESIFSTIPGSPAYVGKANLFRLKDEKLGIDLSLSGHNAIQGSFSFAS</sequence>
<evidence type="ECO:0000313" key="4">
    <source>
        <dbReference type="Proteomes" id="UP000597138"/>
    </source>
</evidence>
<comment type="caution">
    <text evidence="2">The sequence shown here is derived from an EMBL/GenBank/DDBJ whole genome shotgun (WGS) entry which is preliminary data.</text>
</comment>
<name>A0A069P7Z3_9BURK</name>
<evidence type="ECO:0000313" key="3">
    <source>
        <dbReference type="Proteomes" id="UP000027439"/>
    </source>
</evidence>
<dbReference type="InterPro" id="IPR009758">
    <property type="entry name" value="DUF1326"/>
</dbReference>
<reference evidence="4" key="3">
    <citation type="journal article" date="2019" name="Int. J. Syst. Evol. Microbiol.">
        <title>The Global Catalogue of Microorganisms (GCM) 10K type strain sequencing project: providing services to taxonomists for standard genome sequencing and annotation.</title>
        <authorList>
            <consortium name="The Broad Institute Genomics Platform"/>
            <consortium name="The Broad Institute Genome Sequencing Center for Infectious Disease"/>
            <person name="Wu L."/>
            <person name="Ma J."/>
        </authorList>
    </citation>
    <scope>NUCLEOTIDE SEQUENCE [LARGE SCALE GENOMIC DNA]</scope>
    <source>
        <strain evidence="4">CGMCC 1.11013</strain>
    </source>
</reference>
<dbReference type="EMBL" id="BMEG01000004">
    <property type="protein sequence ID" value="GGD71285.1"/>
    <property type="molecule type" value="Genomic_DNA"/>
</dbReference>
<organism evidence="2 3">
    <name type="scientific">Caballeronia grimmiae</name>
    <dbReference type="NCBI Taxonomy" id="1071679"/>
    <lineage>
        <taxon>Bacteria</taxon>
        <taxon>Pseudomonadati</taxon>
        <taxon>Pseudomonadota</taxon>
        <taxon>Betaproteobacteria</taxon>
        <taxon>Burkholderiales</taxon>
        <taxon>Burkholderiaceae</taxon>
        <taxon>Caballeronia</taxon>
    </lineage>
</organism>
<dbReference type="STRING" id="1071679.BG57_07675"/>
<gene>
    <name evidence="2" type="ORF">BG57_07675</name>
    <name evidence="1" type="ORF">GCM10010985_27240</name>
</gene>